<feature type="chain" id="PRO_5035160719" evidence="1">
    <location>
        <begin position="25"/>
        <end position="155"/>
    </location>
</feature>
<dbReference type="GO" id="GO:0005549">
    <property type="term" value="F:odorant binding"/>
    <property type="evidence" value="ECO:0007669"/>
    <property type="project" value="InterPro"/>
</dbReference>
<proteinExistence type="predicted"/>
<keyword evidence="3" id="KW-1185">Reference proteome</keyword>
<accession>A0A8J2JQ80</accession>
<evidence type="ECO:0000256" key="1">
    <source>
        <dbReference type="SAM" id="SignalP"/>
    </source>
</evidence>
<dbReference type="Pfam" id="PF01395">
    <property type="entry name" value="PBP_GOBP"/>
    <property type="match status" value="1"/>
</dbReference>
<dbReference type="EMBL" id="CAJVCH010058876">
    <property type="protein sequence ID" value="CAG7719129.1"/>
    <property type="molecule type" value="Genomic_DNA"/>
</dbReference>
<evidence type="ECO:0000313" key="3">
    <source>
        <dbReference type="Proteomes" id="UP000708208"/>
    </source>
</evidence>
<protein>
    <submittedName>
        <fullName evidence="2">Uncharacterized protein</fullName>
    </submittedName>
</protein>
<dbReference type="AlphaFoldDB" id="A0A8J2JQ80"/>
<gene>
    <name evidence="2" type="ORF">AFUS01_LOCUS8470</name>
</gene>
<comment type="caution">
    <text evidence="2">The sequence shown here is derived from an EMBL/GenBank/DDBJ whole genome shotgun (WGS) entry which is preliminary data.</text>
</comment>
<sequence>MNLTLWSVGVCLGTILVLLQSVKSDDKKEEEVHCKELIVENVKKAMKEVAKCTKSLGLKTKEQKKERAACIMKCVAINIGLLSPKGEIDEKLVIMFVDDNVPLKYHDHAYEVMADCMHHTGSLDPNEVNCKSYDPVFKCVTDSATKFAKLCSEGS</sequence>
<feature type="signal peptide" evidence="1">
    <location>
        <begin position="1"/>
        <end position="24"/>
    </location>
</feature>
<evidence type="ECO:0000313" key="2">
    <source>
        <dbReference type="EMBL" id="CAG7719129.1"/>
    </source>
</evidence>
<name>A0A8J2JQ80_9HEXA</name>
<dbReference type="InterPro" id="IPR006170">
    <property type="entry name" value="PBP/GOBP"/>
</dbReference>
<organism evidence="2 3">
    <name type="scientific">Allacma fusca</name>
    <dbReference type="NCBI Taxonomy" id="39272"/>
    <lineage>
        <taxon>Eukaryota</taxon>
        <taxon>Metazoa</taxon>
        <taxon>Ecdysozoa</taxon>
        <taxon>Arthropoda</taxon>
        <taxon>Hexapoda</taxon>
        <taxon>Collembola</taxon>
        <taxon>Symphypleona</taxon>
        <taxon>Sminthuridae</taxon>
        <taxon>Allacma</taxon>
    </lineage>
</organism>
<keyword evidence="1" id="KW-0732">Signal</keyword>
<dbReference type="Proteomes" id="UP000708208">
    <property type="component" value="Unassembled WGS sequence"/>
</dbReference>
<reference evidence="2" key="1">
    <citation type="submission" date="2021-06" db="EMBL/GenBank/DDBJ databases">
        <authorList>
            <person name="Hodson N. C."/>
            <person name="Mongue J. A."/>
            <person name="Jaron S. K."/>
        </authorList>
    </citation>
    <scope>NUCLEOTIDE SEQUENCE</scope>
</reference>